<dbReference type="AlphaFoldDB" id="A0A9P5MUB9"/>
<proteinExistence type="predicted"/>
<reference evidence="2" key="2">
    <citation type="journal article" date="2020" name="Nat. Commun.">
        <title>Large-scale genome sequencing of mycorrhizal fungi provides insights into the early evolution of symbiotic traits.</title>
        <authorList>
            <person name="Miyauchi S."/>
            <person name="Kiss E."/>
            <person name="Kuo A."/>
            <person name="Drula E."/>
            <person name="Kohler A."/>
            <person name="Sanchez-Garcia M."/>
            <person name="Morin E."/>
            <person name="Andreopoulos B."/>
            <person name="Barry K.W."/>
            <person name="Bonito G."/>
            <person name="Buee M."/>
            <person name="Carver A."/>
            <person name="Chen C."/>
            <person name="Cichocki N."/>
            <person name="Clum A."/>
            <person name="Culley D."/>
            <person name="Crous P.W."/>
            <person name="Fauchery L."/>
            <person name="Girlanda M."/>
            <person name="Hayes R.D."/>
            <person name="Keri Z."/>
            <person name="LaButti K."/>
            <person name="Lipzen A."/>
            <person name="Lombard V."/>
            <person name="Magnuson J."/>
            <person name="Maillard F."/>
            <person name="Murat C."/>
            <person name="Nolan M."/>
            <person name="Ohm R.A."/>
            <person name="Pangilinan J."/>
            <person name="Pereira M.F."/>
            <person name="Perotto S."/>
            <person name="Peter M."/>
            <person name="Pfister S."/>
            <person name="Riley R."/>
            <person name="Sitrit Y."/>
            <person name="Stielow J.B."/>
            <person name="Szollosi G."/>
            <person name="Zifcakova L."/>
            <person name="Stursova M."/>
            <person name="Spatafora J.W."/>
            <person name="Tedersoo L."/>
            <person name="Vaario L.M."/>
            <person name="Yamada A."/>
            <person name="Yan M."/>
            <person name="Wang P."/>
            <person name="Xu J."/>
            <person name="Bruns T."/>
            <person name="Baldrian P."/>
            <person name="Vilgalys R."/>
            <person name="Dunand C."/>
            <person name="Henrissat B."/>
            <person name="Grigoriev I.V."/>
            <person name="Hibbett D."/>
            <person name="Nagy L.G."/>
            <person name="Martin F.M."/>
        </authorList>
    </citation>
    <scope>NUCLEOTIDE SEQUENCE</scope>
    <source>
        <strain evidence="2">Prilba</strain>
    </source>
</reference>
<dbReference type="Pfam" id="PF14617">
    <property type="entry name" value="CMS1"/>
    <property type="match status" value="1"/>
</dbReference>
<comment type="caution">
    <text evidence="2">The sequence shown here is derived from an EMBL/GenBank/DDBJ whole genome shotgun (WGS) entry which is preliminary data.</text>
</comment>
<feature type="region of interest" description="Disordered" evidence="1">
    <location>
        <begin position="22"/>
        <end position="84"/>
    </location>
</feature>
<feature type="compositionally biased region" description="Basic and acidic residues" evidence="1">
    <location>
        <begin position="73"/>
        <end position="84"/>
    </location>
</feature>
<evidence type="ECO:0000256" key="1">
    <source>
        <dbReference type="SAM" id="MobiDB-lite"/>
    </source>
</evidence>
<dbReference type="InterPro" id="IPR032704">
    <property type="entry name" value="Cms1"/>
</dbReference>
<accession>A0A9P5MUB9</accession>
<name>A0A9P5MUB9_9AGAM</name>
<dbReference type="PANTHER" id="PTHR24030:SF0">
    <property type="entry name" value="PROTEIN CMSS1"/>
    <property type="match status" value="1"/>
</dbReference>
<organism evidence="2 3">
    <name type="scientific">Russula ochroleuca</name>
    <dbReference type="NCBI Taxonomy" id="152965"/>
    <lineage>
        <taxon>Eukaryota</taxon>
        <taxon>Fungi</taxon>
        <taxon>Dikarya</taxon>
        <taxon>Basidiomycota</taxon>
        <taxon>Agaricomycotina</taxon>
        <taxon>Agaricomycetes</taxon>
        <taxon>Russulales</taxon>
        <taxon>Russulaceae</taxon>
        <taxon>Russula</taxon>
    </lineage>
</organism>
<evidence type="ECO:0000313" key="3">
    <source>
        <dbReference type="Proteomes" id="UP000759537"/>
    </source>
</evidence>
<dbReference type="EMBL" id="WHVB01000010">
    <property type="protein sequence ID" value="KAF8478975.1"/>
    <property type="molecule type" value="Genomic_DNA"/>
</dbReference>
<evidence type="ECO:0000313" key="2">
    <source>
        <dbReference type="EMBL" id="KAF8478975.1"/>
    </source>
</evidence>
<dbReference type="OrthoDB" id="1929311at2759"/>
<dbReference type="Proteomes" id="UP000759537">
    <property type="component" value="Unassembled WGS sequence"/>
</dbReference>
<dbReference type="PANTHER" id="PTHR24030">
    <property type="entry name" value="PROTEIN CMSS1"/>
    <property type="match status" value="1"/>
</dbReference>
<protein>
    <submittedName>
        <fullName evidence="2">U3-containing 90S pre-ribosomal complex subunit-domain containing protein</fullName>
    </submittedName>
</protein>
<reference evidence="2" key="1">
    <citation type="submission" date="2019-10" db="EMBL/GenBank/DDBJ databases">
        <authorList>
            <consortium name="DOE Joint Genome Institute"/>
            <person name="Kuo A."/>
            <person name="Miyauchi S."/>
            <person name="Kiss E."/>
            <person name="Drula E."/>
            <person name="Kohler A."/>
            <person name="Sanchez-Garcia M."/>
            <person name="Andreopoulos B."/>
            <person name="Barry K.W."/>
            <person name="Bonito G."/>
            <person name="Buee M."/>
            <person name="Carver A."/>
            <person name="Chen C."/>
            <person name="Cichocki N."/>
            <person name="Clum A."/>
            <person name="Culley D."/>
            <person name="Crous P.W."/>
            <person name="Fauchery L."/>
            <person name="Girlanda M."/>
            <person name="Hayes R."/>
            <person name="Keri Z."/>
            <person name="LaButti K."/>
            <person name="Lipzen A."/>
            <person name="Lombard V."/>
            <person name="Magnuson J."/>
            <person name="Maillard F."/>
            <person name="Morin E."/>
            <person name="Murat C."/>
            <person name="Nolan M."/>
            <person name="Ohm R."/>
            <person name="Pangilinan J."/>
            <person name="Pereira M."/>
            <person name="Perotto S."/>
            <person name="Peter M."/>
            <person name="Riley R."/>
            <person name="Sitrit Y."/>
            <person name="Stielow B."/>
            <person name="Szollosi G."/>
            <person name="Zifcakova L."/>
            <person name="Stursova M."/>
            <person name="Spatafora J.W."/>
            <person name="Tedersoo L."/>
            <person name="Vaario L.-M."/>
            <person name="Yamada A."/>
            <person name="Yan M."/>
            <person name="Wang P."/>
            <person name="Xu J."/>
            <person name="Bruns T."/>
            <person name="Baldrian P."/>
            <person name="Vilgalys R."/>
            <person name="Henrissat B."/>
            <person name="Grigoriev I.V."/>
            <person name="Hibbett D."/>
            <person name="Nagy L.G."/>
            <person name="Martin F.M."/>
        </authorList>
    </citation>
    <scope>NUCLEOTIDE SEQUENCE</scope>
    <source>
        <strain evidence="2">Prilba</strain>
    </source>
</reference>
<dbReference type="GO" id="GO:0005634">
    <property type="term" value="C:nucleus"/>
    <property type="evidence" value="ECO:0007669"/>
    <property type="project" value="TreeGrafter"/>
</dbReference>
<feature type="compositionally biased region" description="Acidic residues" evidence="1">
    <location>
        <begin position="43"/>
        <end position="54"/>
    </location>
</feature>
<keyword evidence="3" id="KW-1185">Reference proteome</keyword>
<sequence length="306" mass="34034">MAYHKGDDLEDDFVPDETVALSEDEGFESLVGDQDDIGKLLSADEEEKEDDVESPIERTQAPSEEKKRKRREKEKERKAKERPLQLHRYSRDLTSVALRSPGMISEYLSIMQARSFSKISALELQDRHIPGTSIVDTTTWTGSRNLDTLVDFIVQAVPLLHTRLLQRTKSSGAPTLLFLTGAALRVADVTRVLKNKTLQGEKGAGVAKLFAKHVKLEEHVELLKKTKIGTAVGTPGRVGKLLCDTGKYALSVSALTHVMVDVSFHDAKNRCLLDIPETRDDIFKTVLGAPLVLERLKAGKLHIVLF</sequence>
<dbReference type="GO" id="GO:0030686">
    <property type="term" value="C:90S preribosome"/>
    <property type="evidence" value="ECO:0007669"/>
    <property type="project" value="TreeGrafter"/>
</dbReference>
<gene>
    <name evidence="2" type="ORF">DFH94DRAFT_632752</name>
</gene>